<gene>
    <name evidence="1" type="ORF">JOQ06_025009</name>
</gene>
<evidence type="ECO:0000313" key="1">
    <source>
        <dbReference type="EMBL" id="KAJ4930701.1"/>
    </source>
</evidence>
<dbReference type="Proteomes" id="UP001219934">
    <property type="component" value="Unassembled WGS sequence"/>
</dbReference>
<evidence type="ECO:0000313" key="2">
    <source>
        <dbReference type="Proteomes" id="UP001219934"/>
    </source>
</evidence>
<organism evidence="1 2">
    <name type="scientific">Pogonophryne albipinna</name>
    <dbReference type="NCBI Taxonomy" id="1090488"/>
    <lineage>
        <taxon>Eukaryota</taxon>
        <taxon>Metazoa</taxon>
        <taxon>Chordata</taxon>
        <taxon>Craniata</taxon>
        <taxon>Vertebrata</taxon>
        <taxon>Euteleostomi</taxon>
        <taxon>Actinopterygii</taxon>
        <taxon>Neopterygii</taxon>
        <taxon>Teleostei</taxon>
        <taxon>Neoteleostei</taxon>
        <taxon>Acanthomorphata</taxon>
        <taxon>Eupercaria</taxon>
        <taxon>Perciformes</taxon>
        <taxon>Notothenioidei</taxon>
        <taxon>Pogonophryne</taxon>
    </lineage>
</organism>
<proteinExistence type="predicted"/>
<keyword evidence="2" id="KW-1185">Reference proteome</keyword>
<sequence length="99" mass="11287">MECRLRMDRGRFGPERALSMPPISSVSMFGSYCESSTVYLLPRIHITNARSWWLVFPSLQMAHSDHLLMTGEQRKAFPAAAAWHPAQNRQKERQRVGGG</sequence>
<name>A0AAD6ASW5_9TELE</name>
<dbReference type="AlphaFoldDB" id="A0AAD6ASW5"/>
<accession>A0AAD6ASW5</accession>
<protein>
    <submittedName>
        <fullName evidence="1">Uncharacterized protein</fullName>
    </submittedName>
</protein>
<comment type="caution">
    <text evidence="1">The sequence shown here is derived from an EMBL/GenBank/DDBJ whole genome shotgun (WGS) entry which is preliminary data.</text>
</comment>
<reference evidence="1" key="1">
    <citation type="submission" date="2022-11" db="EMBL/GenBank/DDBJ databases">
        <title>Chromosome-level genome of Pogonophryne albipinna.</title>
        <authorList>
            <person name="Jo E."/>
        </authorList>
    </citation>
    <scope>NUCLEOTIDE SEQUENCE</scope>
    <source>
        <strain evidence="1">SGF0006</strain>
        <tissue evidence="1">Muscle</tissue>
    </source>
</reference>
<feature type="non-terminal residue" evidence="1">
    <location>
        <position position="1"/>
    </location>
</feature>
<dbReference type="EMBL" id="JAPTMU010000015">
    <property type="protein sequence ID" value="KAJ4930701.1"/>
    <property type="molecule type" value="Genomic_DNA"/>
</dbReference>